<feature type="transmembrane region" description="Helical" evidence="5">
    <location>
        <begin position="149"/>
        <end position="173"/>
    </location>
</feature>
<feature type="domain" description="Cation/H+ exchanger transmembrane" evidence="6">
    <location>
        <begin position="10"/>
        <end position="379"/>
    </location>
</feature>
<evidence type="ECO:0000256" key="5">
    <source>
        <dbReference type="SAM" id="Phobius"/>
    </source>
</evidence>
<dbReference type="OrthoDB" id="9790604at2"/>
<feature type="transmembrane region" description="Helical" evidence="5">
    <location>
        <begin position="300"/>
        <end position="321"/>
    </location>
</feature>
<comment type="caution">
    <text evidence="7">The sequence shown here is derived from an EMBL/GenBank/DDBJ whole genome shotgun (WGS) entry which is preliminary data.</text>
</comment>
<protein>
    <submittedName>
        <fullName evidence="7">Sodium/proton antiporter (CPA1 family)</fullName>
    </submittedName>
</protein>
<feature type="transmembrane region" description="Helical" evidence="5">
    <location>
        <begin position="114"/>
        <end position="137"/>
    </location>
</feature>
<evidence type="ECO:0000259" key="6">
    <source>
        <dbReference type="Pfam" id="PF00999"/>
    </source>
</evidence>
<keyword evidence="2 5" id="KW-0812">Transmembrane</keyword>
<evidence type="ECO:0000256" key="4">
    <source>
        <dbReference type="ARBA" id="ARBA00023136"/>
    </source>
</evidence>
<evidence type="ECO:0000256" key="2">
    <source>
        <dbReference type="ARBA" id="ARBA00022692"/>
    </source>
</evidence>
<dbReference type="PANTHER" id="PTHR31102">
    <property type="match status" value="1"/>
</dbReference>
<dbReference type="PANTHER" id="PTHR31102:SF1">
    <property type="entry name" value="CATION_H+ EXCHANGER DOMAIN-CONTAINING PROTEIN"/>
    <property type="match status" value="1"/>
</dbReference>
<gene>
    <name evidence="7" type="ORF">DFR79_10740</name>
</gene>
<dbReference type="Proteomes" id="UP000295064">
    <property type="component" value="Unassembled WGS sequence"/>
</dbReference>
<name>A0A4R6LUM3_9FIRM</name>
<organism evidence="7 8">
    <name type="scientific">Halanaerobium saccharolyticum</name>
    <dbReference type="NCBI Taxonomy" id="43595"/>
    <lineage>
        <taxon>Bacteria</taxon>
        <taxon>Bacillati</taxon>
        <taxon>Bacillota</taxon>
        <taxon>Clostridia</taxon>
        <taxon>Halanaerobiales</taxon>
        <taxon>Halanaerobiaceae</taxon>
        <taxon>Halanaerobium</taxon>
    </lineage>
</organism>
<evidence type="ECO:0000256" key="1">
    <source>
        <dbReference type="ARBA" id="ARBA00004141"/>
    </source>
</evidence>
<comment type="subcellular location">
    <subcellularLocation>
        <location evidence="1">Membrane</location>
        <topology evidence="1">Multi-pass membrane protein</topology>
    </subcellularLocation>
</comment>
<dbReference type="Pfam" id="PF00999">
    <property type="entry name" value="Na_H_Exchanger"/>
    <property type="match status" value="1"/>
</dbReference>
<dbReference type="InterPro" id="IPR006153">
    <property type="entry name" value="Cation/H_exchanger_TM"/>
</dbReference>
<keyword evidence="3 5" id="KW-1133">Transmembrane helix</keyword>
<dbReference type="InterPro" id="IPR038770">
    <property type="entry name" value="Na+/solute_symporter_sf"/>
</dbReference>
<dbReference type="AlphaFoldDB" id="A0A4R6LUM3"/>
<evidence type="ECO:0000313" key="7">
    <source>
        <dbReference type="EMBL" id="TDO92136.1"/>
    </source>
</evidence>
<feature type="transmembrane region" description="Helical" evidence="5">
    <location>
        <begin position="362"/>
        <end position="382"/>
    </location>
</feature>
<reference evidence="7 8" key="1">
    <citation type="submission" date="2019-03" db="EMBL/GenBank/DDBJ databases">
        <title>Subsurface microbial communities from deep shales in Ohio and West Virginia, USA.</title>
        <authorList>
            <person name="Wrighton K."/>
        </authorList>
    </citation>
    <scope>NUCLEOTIDE SEQUENCE [LARGE SCALE GENOMIC DNA]</scope>
    <source>
        <strain evidence="7 8">MA284_T2</strain>
    </source>
</reference>
<feature type="transmembrane region" description="Helical" evidence="5">
    <location>
        <begin position="26"/>
        <end position="45"/>
    </location>
</feature>
<sequence length="396" mass="42109">MALSLALIILFALLFGRFFDRLKLPALLGMLLIGIFLGPYGFDLISQDILNISSDLRMIALIVILIRAGLGIEKETLKKVGVPAVKLSFIPGLMEGTAVILAAIYLLNFGFVEAGILAFIIAAVSPAVVVPQMLALIEQQKGTKKGIPTLVLTGASVDDVVAITIFSAFLSIYGGQQINVLRQVLNVPIAILLGIILGTGIALFLIYIFKKYHIRDTKKALLLLSFGILMNSLEHFLEGIVPIATLLGIMVIGFVIQERYSVLGKRLSSKFNKIWVFAELMLFVLIGAEVNIYLALESGLIGLIIIAIGLGARSLGVLISLTGTHLNLKERAFCVLAYTPKATVQAAIGAIPLAAGVASGELILALAVLSIVVTAPLGAVAIKKAGQNWLSDDSAL</sequence>
<dbReference type="RefSeq" id="WP_133514649.1">
    <property type="nucleotide sequence ID" value="NZ_SNWX01000007.1"/>
</dbReference>
<accession>A0A4R6LUM3</accession>
<dbReference type="EMBL" id="SNWX01000007">
    <property type="protein sequence ID" value="TDO92136.1"/>
    <property type="molecule type" value="Genomic_DNA"/>
</dbReference>
<dbReference type="InterPro" id="IPR051843">
    <property type="entry name" value="CPA1_transporter"/>
</dbReference>
<dbReference type="GO" id="GO:0015297">
    <property type="term" value="F:antiporter activity"/>
    <property type="evidence" value="ECO:0007669"/>
    <property type="project" value="InterPro"/>
</dbReference>
<dbReference type="GO" id="GO:1902600">
    <property type="term" value="P:proton transmembrane transport"/>
    <property type="evidence" value="ECO:0007669"/>
    <property type="project" value="InterPro"/>
</dbReference>
<dbReference type="Gene3D" id="1.20.1530.20">
    <property type="match status" value="1"/>
</dbReference>
<keyword evidence="4 5" id="KW-0472">Membrane</keyword>
<dbReference type="GO" id="GO:0016020">
    <property type="term" value="C:membrane"/>
    <property type="evidence" value="ECO:0007669"/>
    <property type="project" value="UniProtKB-SubCell"/>
</dbReference>
<proteinExistence type="predicted"/>
<feature type="transmembrane region" description="Helical" evidence="5">
    <location>
        <begin position="243"/>
        <end position="262"/>
    </location>
</feature>
<feature type="transmembrane region" description="Helical" evidence="5">
    <location>
        <begin position="274"/>
        <end position="294"/>
    </location>
</feature>
<feature type="transmembrane region" description="Helical" evidence="5">
    <location>
        <begin position="87"/>
        <end position="108"/>
    </location>
</feature>
<evidence type="ECO:0000256" key="3">
    <source>
        <dbReference type="ARBA" id="ARBA00022989"/>
    </source>
</evidence>
<feature type="transmembrane region" description="Helical" evidence="5">
    <location>
        <begin position="185"/>
        <end position="208"/>
    </location>
</feature>
<feature type="transmembrane region" description="Helical" evidence="5">
    <location>
        <begin position="333"/>
        <end position="356"/>
    </location>
</feature>
<evidence type="ECO:0000313" key="8">
    <source>
        <dbReference type="Proteomes" id="UP000295064"/>
    </source>
</evidence>